<dbReference type="GO" id="GO:0005524">
    <property type="term" value="F:ATP binding"/>
    <property type="evidence" value="ECO:0007669"/>
    <property type="project" value="UniProtKB-UniRule"/>
</dbReference>
<dbReference type="PANTHER" id="PTHR11063:SF8">
    <property type="entry name" value="DELTA-1-PYRROLINE-5-CARBOXYLATE SYNTHASE"/>
    <property type="match status" value="1"/>
</dbReference>
<keyword evidence="13" id="KW-0511">Multifunctional enzyme</keyword>
<dbReference type="InterPro" id="IPR005715">
    <property type="entry name" value="Glu_5kinase/COase_Synthase"/>
</dbReference>
<evidence type="ECO:0000256" key="6">
    <source>
        <dbReference type="ARBA" id="ARBA00022650"/>
    </source>
</evidence>
<keyword evidence="5 16" id="KW-0028">Amino-acid biosynthesis</keyword>
<dbReference type="Gene3D" id="3.40.309.10">
    <property type="entry name" value="Aldehyde Dehydrogenase, Chain A, domain 2"/>
    <property type="match status" value="1"/>
</dbReference>
<comment type="catalytic activity">
    <reaction evidence="14 16">
        <text>L-glutamate 5-semialdehyde + phosphate + NADP(+) = L-glutamyl 5-phosphate + NADPH + H(+)</text>
        <dbReference type="Rhea" id="RHEA:19541"/>
        <dbReference type="ChEBI" id="CHEBI:15378"/>
        <dbReference type="ChEBI" id="CHEBI:43474"/>
        <dbReference type="ChEBI" id="CHEBI:57783"/>
        <dbReference type="ChEBI" id="CHEBI:58066"/>
        <dbReference type="ChEBI" id="CHEBI:58274"/>
        <dbReference type="ChEBI" id="CHEBI:58349"/>
        <dbReference type="EC" id="1.2.1.41"/>
    </reaction>
</comment>
<dbReference type="InterPro" id="IPR016161">
    <property type="entry name" value="Ald_DH/histidinol_DH"/>
</dbReference>
<dbReference type="SUPFAM" id="SSF53720">
    <property type="entry name" value="ALDH-like"/>
    <property type="match status" value="1"/>
</dbReference>
<dbReference type="Pfam" id="PF00171">
    <property type="entry name" value="Aldedh"/>
    <property type="match status" value="1"/>
</dbReference>
<proteinExistence type="inferred from homology"/>
<feature type="domain" description="Aldehyde dehydrogenase" evidence="18">
    <location>
        <begin position="378"/>
        <end position="661"/>
    </location>
</feature>
<evidence type="ECO:0000256" key="13">
    <source>
        <dbReference type="ARBA" id="ARBA00023268"/>
    </source>
</evidence>
<comment type="similarity">
    <text evidence="4 16">In the N-terminal section; belongs to the glutamate 5-kinase family.</text>
</comment>
<dbReference type="NCBIfam" id="TIGR01092">
    <property type="entry name" value="P5CS"/>
    <property type="match status" value="1"/>
</dbReference>
<evidence type="ECO:0000256" key="5">
    <source>
        <dbReference type="ARBA" id="ARBA00022605"/>
    </source>
</evidence>
<dbReference type="OMA" id="PPMFIVD"/>
<dbReference type="OrthoDB" id="1934954at2759"/>
<dbReference type="KEGG" id="dpte:113792476"/>
<dbReference type="EC" id="2.7.2.11" evidence="16"/>
<comment type="pathway">
    <text evidence="1 16">Amino-acid biosynthesis; L-proline biosynthesis; L-glutamate 5-semialdehyde from L-glutamate: step 2/2.</text>
</comment>
<dbReference type="FunFam" id="3.40.309.10:FF:000015">
    <property type="entry name" value="Delta-1-pyrroline-5-carboxylate synthase"/>
    <property type="match status" value="1"/>
</dbReference>
<evidence type="ECO:0000256" key="16">
    <source>
        <dbReference type="PIRNR" id="PIRNR036429"/>
    </source>
</evidence>
<keyword evidence="12 16" id="KW-0560">Oxidoreductase</keyword>
<keyword evidence="9 16" id="KW-0418">Kinase</keyword>
<dbReference type="InterPro" id="IPR016163">
    <property type="entry name" value="Ald_DH_C"/>
</dbReference>
<keyword evidence="8 16" id="KW-0547">Nucleotide-binding</keyword>
<evidence type="ECO:0000256" key="7">
    <source>
        <dbReference type="ARBA" id="ARBA00022679"/>
    </source>
</evidence>
<dbReference type="FunCoup" id="A0A6P6XZ64">
    <property type="interactions" value="646"/>
</dbReference>
<dbReference type="NCBIfam" id="TIGR01027">
    <property type="entry name" value="proB"/>
    <property type="match status" value="1"/>
</dbReference>
<dbReference type="GO" id="GO:0055129">
    <property type="term" value="P:L-proline biosynthetic process"/>
    <property type="evidence" value="ECO:0007669"/>
    <property type="project" value="UniProtKB-UniRule"/>
</dbReference>
<dbReference type="InterPro" id="IPR000965">
    <property type="entry name" value="GPR_dom"/>
</dbReference>
<dbReference type="NCBIfam" id="TIGR00407">
    <property type="entry name" value="proA"/>
    <property type="match status" value="1"/>
</dbReference>
<dbReference type="Gene3D" id="3.40.605.10">
    <property type="entry name" value="Aldehyde Dehydrogenase, Chain A, domain 1"/>
    <property type="match status" value="1"/>
</dbReference>
<evidence type="ECO:0000256" key="1">
    <source>
        <dbReference type="ARBA" id="ARBA00004985"/>
    </source>
</evidence>
<dbReference type="UniPathway" id="UPA00098">
    <property type="reaction ID" value="UER00359"/>
</dbReference>
<evidence type="ECO:0000256" key="4">
    <source>
        <dbReference type="ARBA" id="ARBA00009302"/>
    </source>
</evidence>
<evidence type="ECO:0000256" key="11">
    <source>
        <dbReference type="ARBA" id="ARBA00022857"/>
    </source>
</evidence>
<dbReference type="SUPFAM" id="SSF53633">
    <property type="entry name" value="Carbamate kinase-like"/>
    <property type="match status" value="1"/>
</dbReference>
<evidence type="ECO:0000256" key="9">
    <source>
        <dbReference type="ARBA" id="ARBA00022777"/>
    </source>
</evidence>
<keyword evidence="6 16" id="KW-0641">Proline biosynthesis</keyword>
<keyword evidence="11 16" id="KW-0521">NADP</keyword>
<dbReference type="GO" id="GO:0004350">
    <property type="term" value="F:glutamate-5-semialdehyde dehydrogenase activity"/>
    <property type="evidence" value="ECO:0007669"/>
    <property type="project" value="UniProtKB-UniRule"/>
</dbReference>
<dbReference type="EC" id="1.2.1.41" evidence="16"/>
<feature type="compositionally biased region" description="Low complexity" evidence="17">
    <location>
        <begin position="61"/>
        <end position="78"/>
    </location>
</feature>
<name>A0A6P6XZ64_DERPT</name>
<evidence type="ECO:0000259" key="19">
    <source>
        <dbReference type="Pfam" id="PF00696"/>
    </source>
</evidence>
<dbReference type="Pfam" id="PF00696">
    <property type="entry name" value="AA_kinase"/>
    <property type="match status" value="1"/>
</dbReference>
<dbReference type="InterPro" id="IPR019797">
    <property type="entry name" value="Glutamate_5-kinase_CS"/>
</dbReference>
<dbReference type="InterPro" id="IPR001048">
    <property type="entry name" value="Asp/Glu/Uridylate_kinase"/>
</dbReference>
<keyword evidence="20" id="KW-1185">Reference proteome</keyword>
<keyword evidence="10 16" id="KW-0067">ATP-binding</keyword>
<reference evidence="21" key="1">
    <citation type="submission" date="2025-08" db="UniProtKB">
        <authorList>
            <consortium name="RefSeq"/>
        </authorList>
    </citation>
    <scope>IDENTIFICATION</scope>
    <source>
        <strain evidence="21">Airmid</strain>
    </source>
</reference>
<organism evidence="20 21">
    <name type="scientific">Dermatophagoides pteronyssinus</name>
    <name type="common">European house dust mite</name>
    <dbReference type="NCBI Taxonomy" id="6956"/>
    <lineage>
        <taxon>Eukaryota</taxon>
        <taxon>Metazoa</taxon>
        <taxon>Ecdysozoa</taxon>
        <taxon>Arthropoda</taxon>
        <taxon>Chelicerata</taxon>
        <taxon>Arachnida</taxon>
        <taxon>Acari</taxon>
        <taxon>Acariformes</taxon>
        <taxon>Sarcoptiformes</taxon>
        <taxon>Astigmata</taxon>
        <taxon>Psoroptidia</taxon>
        <taxon>Analgoidea</taxon>
        <taxon>Pyroglyphidae</taxon>
        <taxon>Dermatophagoidinae</taxon>
        <taxon>Dermatophagoides</taxon>
    </lineage>
</organism>
<dbReference type="PROSITE" id="PS01223">
    <property type="entry name" value="PROA"/>
    <property type="match status" value="1"/>
</dbReference>
<comment type="similarity">
    <text evidence="3 16">In the C-terminal section; belongs to the gamma-glutamyl phosphate reductase family.</text>
</comment>
<dbReference type="InterPro" id="IPR020593">
    <property type="entry name" value="G-glutamylP_reductase_CS"/>
</dbReference>
<feature type="domain" description="Aspartate/glutamate/uridylate kinase" evidence="19">
    <location>
        <begin position="95"/>
        <end position="350"/>
    </location>
</feature>
<dbReference type="NCBIfam" id="NF001221">
    <property type="entry name" value="PRK00197.1"/>
    <property type="match status" value="1"/>
</dbReference>
<dbReference type="FunFam" id="3.40.1160.10:FF:000032">
    <property type="entry name" value="Delta-1-pyrroline-5-carboxylate synthase"/>
    <property type="match status" value="1"/>
</dbReference>
<dbReference type="InterPro" id="IPR036393">
    <property type="entry name" value="AceGlu_kinase-like_sf"/>
</dbReference>
<evidence type="ECO:0000313" key="20">
    <source>
        <dbReference type="Proteomes" id="UP000515146"/>
    </source>
</evidence>
<evidence type="ECO:0000256" key="8">
    <source>
        <dbReference type="ARBA" id="ARBA00022741"/>
    </source>
</evidence>
<keyword evidence="7 16" id="KW-0808">Transferase</keyword>
<dbReference type="PIRSF" id="PIRSF036429">
    <property type="entry name" value="P5C_syn"/>
    <property type="match status" value="1"/>
</dbReference>
<evidence type="ECO:0000256" key="3">
    <source>
        <dbReference type="ARBA" id="ARBA00006300"/>
    </source>
</evidence>
<comment type="catalytic activity">
    <reaction evidence="15 16">
        <text>L-glutamate + ATP = L-glutamyl 5-phosphate + ADP</text>
        <dbReference type="Rhea" id="RHEA:14877"/>
        <dbReference type="ChEBI" id="CHEBI:29985"/>
        <dbReference type="ChEBI" id="CHEBI:30616"/>
        <dbReference type="ChEBI" id="CHEBI:58274"/>
        <dbReference type="ChEBI" id="CHEBI:456216"/>
        <dbReference type="EC" id="2.7.2.11"/>
    </reaction>
</comment>
<dbReference type="GO" id="GO:0005739">
    <property type="term" value="C:mitochondrion"/>
    <property type="evidence" value="ECO:0007669"/>
    <property type="project" value="UniProtKB-UniRule"/>
</dbReference>
<sequence length="831" mass="91881">MATRIIFNQQKNLWNYHRRFYYSTEKNLTKFSSIRNDYYKRKTSLSSSLSTTSTFGNGGKQSTTNGQSTNGQSSSTSTIVRESFANRQELRRAQRVVIKLGSAVITRDDECGLALGRLASIVEQVSELHKEGRDVLMVTSGAVAFGKQKLASELRMSMSMRETLSRANDHLQARGMTLLEPRAAAAVGQSGLMALYDAMFAQYGITIAQILINKTDFRNPTSRQNLASTVFELLKFDIIPIINTNDAVVSPALPDVDLEGVISVNDNDILAAHLAVEVNSDALFLLSDVNGIYTKPPKQEGARLLHTYDPSIAENITFGEGSRVGTGGMESKVNSAVWALNRGVSVVICNGMQDDAIANIMSGKRVGTFFTQIPEQIESTQAMIQNARQSSRLLQKLTGLERGAIIHRLANLLEERIDTILESNERDLIKARSSDLAKPLLDRLALNETKLKSLSIGLRQIADSSESVLGRQRRRTRISNGLDLCQITVPLGVLLVIFESRPDCLPQIAALSIASGNGLLAKGGKEAWETNQTLHQLIQEALSSISSDVRMAVNLVSTREDVAELIQADNGIDLIIPRGSSELVRSIQEQSQNIPVLGHSEGICHVYIDDRADMDKAIRIVRDSKCDYPSACNAIETLLLHRDLIDRQDDDFFHRLCNTLKQESVRLYSGPRLHQLLTFGPPKAKNLQTEYGGLEMAIEIVDDYHQAIDHINFNGSGHTDCIVTNDENRAKEFLRDVDSACVFHNCSTRFADGYRFGLGAEVGISTGRIHARGPVGIEGLLTTKWQLVGQGHVVQDFEKNGFCQYEHQSLPIESEYQQQQNSNKLNVEIDS</sequence>
<evidence type="ECO:0000256" key="10">
    <source>
        <dbReference type="ARBA" id="ARBA00022840"/>
    </source>
</evidence>
<evidence type="ECO:0000256" key="14">
    <source>
        <dbReference type="ARBA" id="ARBA00049024"/>
    </source>
</evidence>
<dbReference type="InterPro" id="IPR015590">
    <property type="entry name" value="Aldehyde_DH_dom"/>
</dbReference>
<dbReference type="InterPro" id="IPR016162">
    <property type="entry name" value="Ald_DH_N"/>
</dbReference>
<protein>
    <recommendedName>
        <fullName evidence="16">Delta-1-pyrroline-5-carboxylate synthase</fullName>
    </recommendedName>
    <domain>
        <recommendedName>
            <fullName evidence="16">Glutamate 5-kinase</fullName>
            <shortName evidence="16">GK</shortName>
            <ecNumber evidence="16">2.7.2.11</ecNumber>
        </recommendedName>
        <alternativeName>
            <fullName evidence="16">Gamma-glutamyl kinase</fullName>
        </alternativeName>
    </domain>
    <domain>
        <recommendedName>
            <fullName evidence="16">Gamma-glutamyl phosphate reductase</fullName>
            <shortName evidence="16">GPR</shortName>
            <ecNumber evidence="16">1.2.1.41</ecNumber>
        </recommendedName>
        <alternativeName>
            <fullName evidence="16">Glutamate-5-semialdehyde dehydrogenase</fullName>
        </alternativeName>
        <alternativeName>
            <fullName evidence="16">Glutamyl-gamma-semialdehyde dehydrogenase</fullName>
        </alternativeName>
    </domain>
</protein>
<dbReference type="Gene3D" id="3.40.1160.10">
    <property type="entry name" value="Acetylglutamate kinase-like"/>
    <property type="match status" value="1"/>
</dbReference>
<dbReference type="HAMAP" id="MF_00456">
    <property type="entry name" value="ProB"/>
    <property type="match status" value="1"/>
</dbReference>
<dbReference type="PRINTS" id="PR00474">
    <property type="entry name" value="GLU5KINASE"/>
</dbReference>
<dbReference type="InParanoid" id="A0A6P6XZ64"/>
<evidence type="ECO:0000259" key="18">
    <source>
        <dbReference type="Pfam" id="PF00171"/>
    </source>
</evidence>
<dbReference type="RefSeq" id="XP_027198171.1">
    <property type="nucleotide sequence ID" value="XM_027342370.1"/>
</dbReference>
<dbReference type="GO" id="GO:0004349">
    <property type="term" value="F:glutamate 5-kinase activity"/>
    <property type="evidence" value="ECO:0007669"/>
    <property type="project" value="UniProtKB-UniRule"/>
</dbReference>
<dbReference type="Proteomes" id="UP000515146">
    <property type="component" value="Unplaced"/>
</dbReference>
<dbReference type="AlphaFoldDB" id="A0A6P6XZ64"/>
<evidence type="ECO:0000256" key="15">
    <source>
        <dbReference type="ARBA" id="ARBA00049141"/>
    </source>
</evidence>
<dbReference type="PANTHER" id="PTHR11063">
    <property type="entry name" value="GLUTAMATE SEMIALDEHYDE DEHYDROGENASE"/>
    <property type="match status" value="1"/>
</dbReference>
<evidence type="ECO:0000256" key="2">
    <source>
        <dbReference type="ARBA" id="ARBA00005185"/>
    </source>
</evidence>
<feature type="region of interest" description="Disordered" evidence="17">
    <location>
        <begin position="48"/>
        <end position="78"/>
    </location>
</feature>
<dbReference type="CDD" id="cd07079">
    <property type="entry name" value="ALDH_F18-19_ProA-GPR"/>
    <property type="match status" value="1"/>
</dbReference>
<dbReference type="PROSITE" id="PS00902">
    <property type="entry name" value="GLUTAMATE_5_KINASE"/>
    <property type="match status" value="1"/>
</dbReference>
<dbReference type="HAMAP" id="MF_00412">
    <property type="entry name" value="ProA"/>
    <property type="match status" value="1"/>
</dbReference>
<evidence type="ECO:0000256" key="12">
    <source>
        <dbReference type="ARBA" id="ARBA00023002"/>
    </source>
</evidence>
<evidence type="ECO:0000313" key="21">
    <source>
        <dbReference type="RefSeq" id="XP_027198171.1"/>
    </source>
</evidence>
<dbReference type="InterPro" id="IPR041744">
    <property type="entry name" value="G5K_ProBA"/>
</dbReference>
<comment type="pathway">
    <text evidence="2 16">Amino-acid biosynthesis; L-proline biosynthesis; L-glutamate 5-semialdehyde from L-glutamate: step 1/2.</text>
</comment>
<evidence type="ECO:0000256" key="17">
    <source>
        <dbReference type="SAM" id="MobiDB-lite"/>
    </source>
</evidence>
<accession>A0A6P6XZ64</accession>
<dbReference type="CDD" id="cd04256">
    <property type="entry name" value="AAK_P5CS_ProBA"/>
    <property type="match status" value="1"/>
</dbReference>
<dbReference type="InterPro" id="IPR001057">
    <property type="entry name" value="Glu/AcGlu_kinase"/>
</dbReference>
<dbReference type="InterPro" id="IPR005766">
    <property type="entry name" value="P5_carboxy_syn"/>
</dbReference>
<gene>
    <name evidence="21" type="primary">LOC113792476</name>
</gene>